<dbReference type="Pfam" id="PF02230">
    <property type="entry name" value="Abhydrolase_2"/>
    <property type="match status" value="1"/>
</dbReference>
<feature type="domain" description="Phospholipase/carboxylesterase/thioesterase" evidence="1">
    <location>
        <begin position="22"/>
        <end position="80"/>
    </location>
</feature>
<organism evidence="2 3">
    <name type="scientific">Colwellia psychrerythraea</name>
    <name type="common">Vibrio psychroerythus</name>
    <dbReference type="NCBI Taxonomy" id="28229"/>
    <lineage>
        <taxon>Bacteria</taxon>
        <taxon>Pseudomonadati</taxon>
        <taxon>Pseudomonadota</taxon>
        <taxon>Gammaproteobacteria</taxon>
        <taxon>Alteromonadales</taxon>
        <taxon>Colwelliaceae</taxon>
        <taxon>Colwellia</taxon>
    </lineage>
</organism>
<dbReference type="AlphaFoldDB" id="A0A099KSR6"/>
<evidence type="ECO:0000313" key="3">
    <source>
        <dbReference type="Proteomes" id="UP000029868"/>
    </source>
</evidence>
<dbReference type="InterPro" id="IPR003140">
    <property type="entry name" value="PLipase/COase/thioEstase"/>
</dbReference>
<dbReference type="Proteomes" id="UP000029868">
    <property type="component" value="Unassembled WGS sequence"/>
</dbReference>
<evidence type="ECO:0000313" key="2">
    <source>
        <dbReference type="EMBL" id="KGJ93819.1"/>
    </source>
</evidence>
<name>A0A099KSR6_COLPS</name>
<dbReference type="EMBL" id="JQEC01000021">
    <property type="protein sequence ID" value="KGJ93819.1"/>
    <property type="molecule type" value="Genomic_DNA"/>
</dbReference>
<proteinExistence type="predicted"/>
<evidence type="ECO:0000259" key="1">
    <source>
        <dbReference type="Pfam" id="PF02230"/>
    </source>
</evidence>
<dbReference type="SUPFAM" id="SSF53474">
    <property type="entry name" value="alpha/beta-Hydrolases"/>
    <property type="match status" value="1"/>
</dbReference>
<dbReference type="GO" id="GO:0016787">
    <property type="term" value="F:hydrolase activity"/>
    <property type="evidence" value="ECO:0007669"/>
    <property type="project" value="InterPro"/>
</dbReference>
<accession>A0A099KSR6</accession>
<dbReference type="InterPro" id="IPR029058">
    <property type="entry name" value="AB_hydrolase_fold"/>
</dbReference>
<sequence>MSDNEYNLIAYHRSKGTDPFKHAELLANNVRELIKSGVDANHITIIGFSRGAFITSLTSHYLEETPVNTVLLAGCGRIVSKKYFDIKMNGDFLSVYETTDGASTCKKLQARSINLKSFEEISISTGKEHGAFYRPIPEWVIPVKDWIKGKSS</sequence>
<gene>
    <name evidence="2" type="ORF">GAB14E_2374</name>
</gene>
<dbReference type="RefSeq" id="WP_331386596.1">
    <property type="nucleotide sequence ID" value="NZ_JQEC01000021.1"/>
</dbReference>
<comment type="caution">
    <text evidence="2">The sequence shown here is derived from an EMBL/GenBank/DDBJ whole genome shotgun (WGS) entry which is preliminary data.</text>
</comment>
<reference evidence="2 3" key="1">
    <citation type="submission" date="2014-08" db="EMBL/GenBank/DDBJ databases">
        <title>Genomic and Phenotypic Diversity of Colwellia psychrerythraea strains from Disparate Marine Basins.</title>
        <authorList>
            <person name="Techtmann S.M."/>
            <person name="Stelling S.C."/>
            <person name="Utturkar S.M."/>
            <person name="Alshibli N."/>
            <person name="Harris A."/>
            <person name="Brown S.D."/>
            <person name="Hazen T.C."/>
        </authorList>
    </citation>
    <scope>NUCLEOTIDE SEQUENCE [LARGE SCALE GENOMIC DNA]</scope>
    <source>
        <strain evidence="2 3">GAB14E</strain>
    </source>
</reference>
<protein>
    <submittedName>
        <fullName evidence="2">Phospholipase/Carboxylesterase</fullName>
    </submittedName>
</protein>
<dbReference type="PATRIC" id="fig|28229.3.peg.1998"/>